<evidence type="ECO:0000256" key="1">
    <source>
        <dbReference type="SAM" id="Phobius"/>
    </source>
</evidence>
<gene>
    <name evidence="2" type="ORF">H8L32_12130</name>
</gene>
<comment type="caution">
    <text evidence="2">The sequence shown here is derived from an EMBL/GenBank/DDBJ whole genome shotgun (WGS) entry which is preliminary data.</text>
</comment>
<feature type="transmembrane region" description="Helical" evidence="1">
    <location>
        <begin position="21"/>
        <end position="43"/>
    </location>
</feature>
<keyword evidence="1" id="KW-0812">Transmembrane</keyword>
<dbReference type="EMBL" id="JACOGF010000005">
    <property type="protein sequence ID" value="MBC3918229.1"/>
    <property type="molecule type" value="Genomic_DNA"/>
</dbReference>
<organism evidence="2 3">
    <name type="scientific">Undibacterium hunanense</name>
    <dbReference type="NCBI Taxonomy" id="2762292"/>
    <lineage>
        <taxon>Bacteria</taxon>
        <taxon>Pseudomonadati</taxon>
        <taxon>Pseudomonadota</taxon>
        <taxon>Betaproteobacteria</taxon>
        <taxon>Burkholderiales</taxon>
        <taxon>Oxalobacteraceae</taxon>
        <taxon>Undibacterium</taxon>
    </lineage>
</organism>
<evidence type="ECO:0008006" key="4">
    <source>
        <dbReference type="Google" id="ProtNLM"/>
    </source>
</evidence>
<sequence>MLVVTQENASRSGISGVSWGAVLAGAVAAAALSLILLMLGAGLGLSSVSPWSYNATVMGISTIAWLAFTQLAASGIGGYIAGRLRIKWSNVHDDEVYFRDTAHGMLVWAVASLLTVGLLASAAHSIVSGVVDTAEKGAGIAATTAVAAAAGTPAAGSTKMNPVDYFTDMLLRSGQASTDSNAAHMEVSRILSVGVVAGALSPGDRDYLASIVAKRTEMTPVDAAKRVDAIFDQMNKVVTDIGSAAKSAADQARRAAANSALWMFVSLLLGAFVASLAATLGGRQRDQAHVIS</sequence>
<name>A0ABR6ZQR7_9BURK</name>
<evidence type="ECO:0000313" key="3">
    <source>
        <dbReference type="Proteomes" id="UP000650424"/>
    </source>
</evidence>
<protein>
    <recommendedName>
        <fullName evidence="4">Transmembrane protein</fullName>
    </recommendedName>
</protein>
<keyword evidence="1" id="KW-1133">Transmembrane helix</keyword>
<evidence type="ECO:0000313" key="2">
    <source>
        <dbReference type="EMBL" id="MBC3918229.1"/>
    </source>
</evidence>
<reference evidence="2 3" key="1">
    <citation type="submission" date="2020-08" db="EMBL/GenBank/DDBJ databases">
        <title>Novel species isolated from subtropical streams in China.</title>
        <authorList>
            <person name="Lu H."/>
        </authorList>
    </citation>
    <scope>NUCLEOTIDE SEQUENCE [LARGE SCALE GENOMIC DNA]</scope>
    <source>
        <strain evidence="2 3">CY18W</strain>
    </source>
</reference>
<dbReference type="Proteomes" id="UP000650424">
    <property type="component" value="Unassembled WGS sequence"/>
</dbReference>
<keyword evidence="1" id="KW-0472">Membrane</keyword>
<keyword evidence="3" id="KW-1185">Reference proteome</keyword>
<feature type="transmembrane region" description="Helical" evidence="1">
    <location>
        <begin position="105"/>
        <end position="127"/>
    </location>
</feature>
<feature type="transmembrane region" description="Helical" evidence="1">
    <location>
        <begin position="63"/>
        <end position="84"/>
    </location>
</feature>
<feature type="transmembrane region" description="Helical" evidence="1">
    <location>
        <begin position="260"/>
        <end position="280"/>
    </location>
</feature>
<proteinExistence type="predicted"/>
<accession>A0ABR6ZQR7</accession>